<dbReference type="SUPFAM" id="SSF56574">
    <property type="entry name" value="Serpins"/>
    <property type="match status" value="1"/>
</dbReference>
<dbReference type="InterPro" id="IPR036186">
    <property type="entry name" value="Serpin_sf"/>
</dbReference>
<keyword evidence="2" id="KW-1185">Reference proteome</keyword>
<dbReference type="EMBL" id="LWCA01000372">
    <property type="protein sequence ID" value="OAF68890.1"/>
    <property type="molecule type" value="Genomic_DNA"/>
</dbReference>
<proteinExistence type="predicted"/>
<evidence type="ECO:0000313" key="1">
    <source>
        <dbReference type="EMBL" id="OAF68890.1"/>
    </source>
</evidence>
<protein>
    <submittedName>
        <fullName evidence="1">Uncharacterized protein</fullName>
    </submittedName>
</protein>
<dbReference type="InterPro" id="IPR042185">
    <property type="entry name" value="Serpin_sf_2"/>
</dbReference>
<comment type="caution">
    <text evidence="1">The sequence shown here is derived from an EMBL/GenBank/DDBJ whole genome shotgun (WGS) entry which is preliminary data.</text>
</comment>
<organism evidence="1 2">
    <name type="scientific">Intoshia linei</name>
    <dbReference type="NCBI Taxonomy" id="1819745"/>
    <lineage>
        <taxon>Eukaryota</taxon>
        <taxon>Metazoa</taxon>
        <taxon>Spiralia</taxon>
        <taxon>Lophotrochozoa</taxon>
        <taxon>Mesozoa</taxon>
        <taxon>Orthonectida</taxon>
        <taxon>Rhopaluridae</taxon>
        <taxon>Intoshia</taxon>
    </lineage>
</organism>
<dbReference type="Gene3D" id="2.30.39.10">
    <property type="entry name" value="Alpha-1-antitrypsin, domain 1"/>
    <property type="match status" value="1"/>
</dbReference>
<gene>
    <name evidence="1" type="ORF">A3Q56_03383</name>
</gene>
<dbReference type="InterPro" id="IPR042178">
    <property type="entry name" value="Serpin_sf_1"/>
</dbReference>
<evidence type="ECO:0000313" key="2">
    <source>
        <dbReference type="Proteomes" id="UP000078046"/>
    </source>
</evidence>
<dbReference type="Proteomes" id="UP000078046">
    <property type="component" value="Unassembled WGS sequence"/>
</dbReference>
<name>A0A177B414_9BILA</name>
<reference evidence="1 2" key="1">
    <citation type="submission" date="2016-04" db="EMBL/GenBank/DDBJ databases">
        <title>The genome of Intoshia linei affirms orthonectids as highly simplified spiralians.</title>
        <authorList>
            <person name="Mikhailov K.V."/>
            <person name="Slusarev G.S."/>
            <person name="Nikitin M.A."/>
            <person name="Logacheva M.D."/>
            <person name="Penin A."/>
            <person name="Aleoshin V."/>
            <person name="Panchin Y.V."/>
        </authorList>
    </citation>
    <scope>NUCLEOTIDE SEQUENCE [LARGE SCALE GENOMIC DNA]</scope>
    <source>
        <strain evidence="1">Intl2013</strain>
        <tissue evidence="1">Whole animal</tissue>
    </source>
</reference>
<dbReference type="Gene3D" id="3.30.497.10">
    <property type="entry name" value="Antithrombin, subunit I, domain 2"/>
    <property type="match status" value="1"/>
</dbReference>
<accession>A0A177B414</accession>
<dbReference type="AlphaFoldDB" id="A0A177B414"/>
<sequence length="446" mass="52292">MVAYSIRETICPDFYIQQQKPDLYDELINSAVVKNPSLNAAVFPAVQQYMLIQIYALMDDVSTLKQYRNFYKDVKIFIDLVHHQRMHNVYTAGIVPMHFFNGLYKFTDNVTAECLRKKLLNLQRSLNYNPNFMKFTDYTLNNTRCAKRIQKDFKKYNFYLKNDIVVNKPTFLWFTKFRTHGNLQLRLMSIDEGAFTRHDGSVKRARYVHVIGNMRNYEDDDMQIVQIPAKSYQEMAIMMVKPKSDSFVLDTRVIWQNFAEGSTFQEVNLIYPEINNVDYKIDMKEKFEQMGLSNTFHRRHHNIRIFDLCDDVLKVPYRDVSNYDQEIFIELKGQTLTVETMFSLSDNIPISKTPLKTSGTSSAGSDANINSILLSTVQKKPNNALKTIAMTKTFYLLMYENRISYNPKDLFSACKKYNKTVNRMTSNNAFLSVYIDDPFNLDKYQN</sequence>